<protein>
    <recommendedName>
        <fullName evidence="7">Reverse transcriptase RNase H-like domain-containing protein</fullName>
    </recommendedName>
</protein>
<dbReference type="EMBL" id="GBRH01248364">
    <property type="protein sequence ID" value="JAD49531.1"/>
    <property type="molecule type" value="Transcribed_RNA"/>
</dbReference>
<accession>A0A0A9AEH8</accession>
<evidence type="ECO:0000256" key="3">
    <source>
        <dbReference type="ARBA" id="ARBA00022722"/>
    </source>
</evidence>
<sequence>MQDKHPVAFLSKALGVKSQGLSTYEKECLAILLSVDRWRTYLRHQPFIIKTDHRSLAHLTV</sequence>
<dbReference type="Gene3D" id="3.10.20.370">
    <property type="match status" value="1"/>
</dbReference>
<dbReference type="GO" id="GO:0004519">
    <property type="term" value="F:endonuclease activity"/>
    <property type="evidence" value="ECO:0007669"/>
    <property type="project" value="UniProtKB-KW"/>
</dbReference>
<keyword evidence="3" id="KW-0540">Nuclease</keyword>
<keyword evidence="1" id="KW-0808">Transferase</keyword>
<dbReference type="GO" id="GO:0003964">
    <property type="term" value="F:RNA-directed DNA polymerase activity"/>
    <property type="evidence" value="ECO:0007669"/>
    <property type="project" value="UniProtKB-KW"/>
</dbReference>
<feature type="domain" description="Reverse transcriptase RNase H-like" evidence="7">
    <location>
        <begin position="3"/>
        <end position="59"/>
    </location>
</feature>
<keyword evidence="4" id="KW-0255">Endonuclease</keyword>
<keyword evidence="2" id="KW-0548">Nucleotidyltransferase</keyword>
<proteinExistence type="predicted"/>
<evidence type="ECO:0000256" key="4">
    <source>
        <dbReference type="ARBA" id="ARBA00022759"/>
    </source>
</evidence>
<dbReference type="Pfam" id="PF17917">
    <property type="entry name" value="RT_RNaseH"/>
    <property type="match status" value="1"/>
</dbReference>
<evidence type="ECO:0000256" key="1">
    <source>
        <dbReference type="ARBA" id="ARBA00022679"/>
    </source>
</evidence>
<dbReference type="PANTHER" id="PTHR37984">
    <property type="entry name" value="PROTEIN CBG26694"/>
    <property type="match status" value="1"/>
</dbReference>
<evidence type="ECO:0000256" key="6">
    <source>
        <dbReference type="ARBA" id="ARBA00022918"/>
    </source>
</evidence>
<evidence type="ECO:0000256" key="2">
    <source>
        <dbReference type="ARBA" id="ARBA00022695"/>
    </source>
</evidence>
<keyword evidence="6" id="KW-0695">RNA-directed DNA polymerase</keyword>
<keyword evidence="5" id="KW-0378">Hydrolase</keyword>
<dbReference type="InterPro" id="IPR043502">
    <property type="entry name" value="DNA/RNA_pol_sf"/>
</dbReference>
<dbReference type="InterPro" id="IPR041373">
    <property type="entry name" value="RT_RNaseH"/>
</dbReference>
<name>A0A0A9AEH8_ARUDO</name>
<dbReference type="PANTHER" id="PTHR37984:SF5">
    <property type="entry name" value="PROTEIN NYNRIN-LIKE"/>
    <property type="match status" value="1"/>
</dbReference>
<reference evidence="8" key="2">
    <citation type="journal article" date="2015" name="Data Brief">
        <title>Shoot transcriptome of the giant reed, Arundo donax.</title>
        <authorList>
            <person name="Barrero R.A."/>
            <person name="Guerrero F.D."/>
            <person name="Moolhuijzen P."/>
            <person name="Goolsby J.A."/>
            <person name="Tidwell J."/>
            <person name="Bellgard S.E."/>
            <person name="Bellgard M.I."/>
        </authorList>
    </citation>
    <scope>NUCLEOTIDE SEQUENCE</scope>
    <source>
        <tissue evidence="8">Shoot tissue taken approximately 20 cm above the soil surface</tissue>
    </source>
</reference>
<dbReference type="GO" id="GO:0016787">
    <property type="term" value="F:hydrolase activity"/>
    <property type="evidence" value="ECO:0007669"/>
    <property type="project" value="UniProtKB-KW"/>
</dbReference>
<evidence type="ECO:0000259" key="7">
    <source>
        <dbReference type="Pfam" id="PF17917"/>
    </source>
</evidence>
<dbReference type="SUPFAM" id="SSF56672">
    <property type="entry name" value="DNA/RNA polymerases"/>
    <property type="match status" value="1"/>
</dbReference>
<reference evidence="8" key="1">
    <citation type="submission" date="2014-09" db="EMBL/GenBank/DDBJ databases">
        <authorList>
            <person name="Magalhaes I.L.F."/>
            <person name="Oliveira U."/>
            <person name="Santos F.R."/>
            <person name="Vidigal T.H.D.A."/>
            <person name="Brescovit A.D."/>
            <person name="Santos A.J."/>
        </authorList>
    </citation>
    <scope>NUCLEOTIDE SEQUENCE</scope>
    <source>
        <tissue evidence="8">Shoot tissue taken approximately 20 cm above the soil surface</tissue>
    </source>
</reference>
<organism evidence="8">
    <name type="scientific">Arundo donax</name>
    <name type="common">Giant reed</name>
    <name type="synonym">Donax arundinaceus</name>
    <dbReference type="NCBI Taxonomy" id="35708"/>
    <lineage>
        <taxon>Eukaryota</taxon>
        <taxon>Viridiplantae</taxon>
        <taxon>Streptophyta</taxon>
        <taxon>Embryophyta</taxon>
        <taxon>Tracheophyta</taxon>
        <taxon>Spermatophyta</taxon>
        <taxon>Magnoliopsida</taxon>
        <taxon>Liliopsida</taxon>
        <taxon>Poales</taxon>
        <taxon>Poaceae</taxon>
        <taxon>PACMAD clade</taxon>
        <taxon>Arundinoideae</taxon>
        <taxon>Arundineae</taxon>
        <taxon>Arundo</taxon>
    </lineage>
</organism>
<evidence type="ECO:0000256" key="5">
    <source>
        <dbReference type="ARBA" id="ARBA00022801"/>
    </source>
</evidence>
<evidence type="ECO:0000313" key="8">
    <source>
        <dbReference type="EMBL" id="JAD49531.1"/>
    </source>
</evidence>
<dbReference type="AlphaFoldDB" id="A0A0A9AEH8"/>
<dbReference type="InterPro" id="IPR050951">
    <property type="entry name" value="Retrovirus_Pol_polyprotein"/>
</dbReference>